<evidence type="ECO:0000313" key="3">
    <source>
        <dbReference type="EMBL" id="QNE89994.1"/>
    </source>
</evidence>
<dbReference type="GO" id="GO:0005829">
    <property type="term" value="C:cytosol"/>
    <property type="evidence" value="ECO:0007669"/>
    <property type="project" value="TreeGrafter"/>
</dbReference>
<name>A0A7G7CQX8_9CORY</name>
<dbReference type="InterPro" id="IPR011251">
    <property type="entry name" value="Luciferase-like_dom"/>
</dbReference>
<organism evidence="3 4">
    <name type="scientific">Corynebacterium incognita</name>
    <dbReference type="NCBI Taxonomy" id="2754725"/>
    <lineage>
        <taxon>Bacteria</taxon>
        <taxon>Bacillati</taxon>
        <taxon>Actinomycetota</taxon>
        <taxon>Actinomycetes</taxon>
        <taxon>Mycobacteriales</taxon>
        <taxon>Corynebacteriaceae</taxon>
        <taxon>Corynebacterium</taxon>
    </lineage>
</organism>
<feature type="domain" description="Luciferase-like" evidence="2">
    <location>
        <begin position="33"/>
        <end position="311"/>
    </location>
</feature>
<dbReference type="Proteomes" id="UP000515743">
    <property type="component" value="Chromosome"/>
</dbReference>
<reference evidence="3 4" key="1">
    <citation type="submission" date="2020-07" db="EMBL/GenBank/DDBJ databases">
        <title>Complete genome and description of Corynebacterium incognita strain Marseille-Q3630 sp. nov.</title>
        <authorList>
            <person name="Boxberger M."/>
        </authorList>
    </citation>
    <scope>NUCLEOTIDE SEQUENCE [LARGE SCALE GENOMIC DNA]</scope>
    <source>
        <strain evidence="3 4">Marseille-Q3630</strain>
    </source>
</reference>
<gene>
    <name evidence="3" type="ORF">H0194_02915</name>
</gene>
<sequence>MTSATSETSPAPTNANDIPLSIVDFCTVYEGEDAHQSMRNSVELAQHAEKLGIKRIWYSEHHNMKTITSSSPAVLISHIGAHTSTIRLGSGGVMLPNHAPYVVAEQFGTLASLYPNRIDLGLGRAPGTDMNTLGRALRRDAHSAERFPEDIKELQGFLSNSSPIPGVQAVPGTGTNVPIYILGSSMYGASLAAKFGLPYSFASHFAPQHLEAATTYYRDNFTPSEYLDEPYVIAAVNVVGAETPAAADELWERVKRKQVKAFFGRDRYLTDEQVEQILNSFQGQQAIDMLRYSAIGDAETIRQELLDFKETANADELMVSLQATNHQETMTSLDVLAQGWGLGAD</sequence>
<dbReference type="PANTHER" id="PTHR30137">
    <property type="entry name" value="LUCIFERASE-LIKE MONOOXYGENASE"/>
    <property type="match status" value="1"/>
</dbReference>
<dbReference type="EMBL" id="CP059404">
    <property type="protein sequence ID" value="QNE89994.1"/>
    <property type="molecule type" value="Genomic_DNA"/>
</dbReference>
<keyword evidence="4" id="KW-1185">Reference proteome</keyword>
<dbReference type="RefSeq" id="WP_185176368.1">
    <property type="nucleotide sequence ID" value="NZ_CP059404.1"/>
</dbReference>
<evidence type="ECO:0000313" key="4">
    <source>
        <dbReference type="Proteomes" id="UP000515743"/>
    </source>
</evidence>
<evidence type="ECO:0000259" key="2">
    <source>
        <dbReference type="Pfam" id="PF00296"/>
    </source>
</evidence>
<dbReference type="NCBIfam" id="TIGR03558">
    <property type="entry name" value="oxido_grp_1"/>
    <property type="match status" value="1"/>
</dbReference>
<dbReference type="InterPro" id="IPR036661">
    <property type="entry name" value="Luciferase-like_sf"/>
</dbReference>
<comment type="similarity">
    <text evidence="1">To bacterial alkanal monooxygenase alpha and beta chains.</text>
</comment>
<dbReference type="InterPro" id="IPR019949">
    <property type="entry name" value="CmoO-like"/>
</dbReference>
<proteinExistence type="predicted"/>
<dbReference type="InterPro" id="IPR050766">
    <property type="entry name" value="Bact_Lucif_Oxidored"/>
</dbReference>
<dbReference type="AlphaFoldDB" id="A0A7G7CQX8"/>
<dbReference type="SUPFAM" id="SSF51679">
    <property type="entry name" value="Bacterial luciferase-like"/>
    <property type="match status" value="1"/>
</dbReference>
<dbReference type="Pfam" id="PF00296">
    <property type="entry name" value="Bac_luciferase"/>
    <property type="match status" value="1"/>
</dbReference>
<accession>A0A7G7CQX8</accession>
<dbReference type="PANTHER" id="PTHR30137:SF6">
    <property type="entry name" value="LUCIFERASE-LIKE MONOOXYGENASE"/>
    <property type="match status" value="1"/>
</dbReference>
<dbReference type="KEGG" id="cik:H0194_02915"/>
<evidence type="ECO:0000256" key="1">
    <source>
        <dbReference type="ARBA" id="ARBA00007789"/>
    </source>
</evidence>
<protein>
    <submittedName>
        <fullName evidence="3">LLM class flavin-dependent oxidoreductase</fullName>
    </submittedName>
</protein>
<dbReference type="GO" id="GO:0016705">
    <property type="term" value="F:oxidoreductase activity, acting on paired donors, with incorporation or reduction of molecular oxygen"/>
    <property type="evidence" value="ECO:0007669"/>
    <property type="project" value="InterPro"/>
</dbReference>
<dbReference type="FunFam" id="3.20.20.30:FF:000002">
    <property type="entry name" value="LLM class flavin-dependent oxidoreductase"/>
    <property type="match status" value="1"/>
</dbReference>
<dbReference type="Gene3D" id="3.20.20.30">
    <property type="entry name" value="Luciferase-like domain"/>
    <property type="match status" value="1"/>
</dbReference>